<dbReference type="Proteomes" id="UP000095283">
    <property type="component" value="Unplaced"/>
</dbReference>
<feature type="transmembrane region" description="Helical" evidence="1">
    <location>
        <begin position="6"/>
        <end position="28"/>
    </location>
</feature>
<reference evidence="3" key="1">
    <citation type="submission" date="2016-11" db="UniProtKB">
        <authorList>
            <consortium name="WormBaseParasite"/>
        </authorList>
    </citation>
    <scope>IDENTIFICATION</scope>
</reference>
<dbReference type="WBParaSite" id="Hba_00152">
    <property type="protein sequence ID" value="Hba_00152"/>
    <property type="gene ID" value="Hba_00152"/>
</dbReference>
<sequence>MLFEVLLYFVDLLKICAGLAFSVCVFLYNVHSILDFFLCTKLKRFHFFHCSRYIFPLVSNFCPLCSIANSRFVKFVWISTALRAWVSNRCFLYRLLELFVYQVKLTYAVVATVHRLYPINLFYTLI</sequence>
<keyword evidence="1" id="KW-0472">Membrane</keyword>
<organism evidence="2 3">
    <name type="scientific">Heterorhabditis bacteriophora</name>
    <name type="common">Entomopathogenic nematode worm</name>
    <dbReference type="NCBI Taxonomy" id="37862"/>
    <lineage>
        <taxon>Eukaryota</taxon>
        <taxon>Metazoa</taxon>
        <taxon>Ecdysozoa</taxon>
        <taxon>Nematoda</taxon>
        <taxon>Chromadorea</taxon>
        <taxon>Rhabditida</taxon>
        <taxon>Rhabditina</taxon>
        <taxon>Rhabditomorpha</taxon>
        <taxon>Strongyloidea</taxon>
        <taxon>Heterorhabditidae</taxon>
        <taxon>Heterorhabditis</taxon>
    </lineage>
</organism>
<evidence type="ECO:0000313" key="3">
    <source>
        <dbReference type="WBParaSite" id="Hba_00152"/>
    </source>
</evidence>
<name>A0A1I7W6C9_HETBA</name>
<keyword evidence="2" id="KW-1185">Reference proteome</keyword>
<accession>A0A1I7W6C9</accession>
<protein>
    <submittedName>
        <fullName evidence="3">Secreted protein</fullName>
    </submittedName>
</protein>
<proteinExistence type="predicted"/>
<evidence type="ECO:0000313" key="2">
    <source>
        <dbReference type="Proteomes" id="UP000095283"/>
    </source>
</evidence>
<evidence type="ECO:0000256" key="1">
    <source>
        <dbReference type="SAM" id="Phobius"/>
    </source>
</evidence>
<keyword evidence="1" id="KW-0812">Transmembrane</keyword>
<keyword evidence="1" id="KW-1133">Transmembrane helix</keyword>
<dbReference type="AlphaFoldDB" id="A0A1I7W6C9"/>